<evidence type="ECO:0000313" key="2">
    <source>
        <dbReference type="Proteomes" id="UP000265520"/>
    </source>
</evidence>
<accession>A0A392VIW8</accession>
<reference evidence="1 2" key="1">
    <citation type="journal article" date="2018" name="Front. Plant Sci.">
        <title>Red Clover (Trifolium pratense) and Zigzag Clover (T. medium) - A Picture of Genomic Similarities and Differences.</title>
        <authorList>
            <person name="Dluhosova J."/>
            <person name="Istvanek J."/>
            <person name="Nedelnik J."/>
            <person name="Repkova J."/>
        </authorList>
    </citation>
    <scope>NUCLEOTIDE SEQUENCE [LARGE SCALE GENOMIC DNA]</scope>
    <source>
        <strain evidence="2">cv. 10/8</strain>
        <tissue evidence="1">Leaf</tissue>
    </source>
</reference>
<name>A0A392VIW8_9FABA</name>
<keyword evidence="2" id="KW-1185">Reference proteome</keyword>
<proteinExistence type="predicted"/>
<dbReference type="AlphaFoldDB" id="A0A392VIW8"/>
<evidence type="ECO:0000313" key="1">
    <source>
        <dbReference type="EMBL" id="MCI87309.1"/>
    </source>
</evidence>
<protein>
    <submittedName>
        <fullName evidence="1">Uncharacterized protein</fullName>
    </submittedName>
</protein>
<organism evidence="1 2">
    <name type="scientific">Trifolium medium</name>
    <dbReference type="NCBI Taxonomy" id="97028"/>
    <lineage>
        <taxon>Eukaryota</taxon>
        <taxon>Viridiplantae</taxon>
        <taxon>Streptophyta</taxon>
        <taxon>Embryophyta</taxon>
        <taxon>Tracheophyta</taxon>
        <taxon>Spermatophyta</taxon>
        <taxon>Magnoliopsida</taxon>
        <taxon>eudicotyledons</taxon>
        <taxon>Gunneridae</taxon>
        <taxon>Pentapetalae</taxon>
        <taxon>rosids</taxon>
        <taxon>fabids</taxon>
        <taxon>Fabales</taxon>
        <taxon>Fabaceae</taxon>
        <taxon>Papilionoideae</taxon>
        <taxon>50 kb inversion clade</taxon>
        <taxon>NPAAA clade</taxon>
        <taxon>Hologalegina</taxon>
        <taxon>IRL clade</taxon>
        <taxon>Trifolieae</taxon>
        <taxon>Trifolium</taxon>
    </lineage>
</organism>
<dbReference type="Proteomes" id="UP000265520">
    <property type="component" value="Unassembled WGS sequence"/>
</dbReference>
<dbReference type="EMBL" id="LXQA011162848">
    <property type="protein sequence ID" value="MCI87309.1"/>
    <property type="molecule type" value="Genomic_DNA"/>
</dbReference>
<feature type="non-terminal residue" evidence="1">
    <location>
        <position position="1"/>
    </location>
</feature>
<comment type="caution">
    <text evidence="1">The sequence shown here is derived from an EMBL/GenBank/DDBJ whole genome shotgun (WGS) entry which is preliminary data.</text>
</comment>
<sequence length="41" mass="4593">GRSKRLVEECEAENRNGRCCYRLGSFQAGILEEVFPGGCEE</sequence>